<dbReference type="SUPFAM" id="SSF55874">
    <property type="entry name" value="ATPase domain of HSP90 chaperone/DNA topoisomerase II/histidine kinase"/>
    <property type="match status" value="1"/>
</dbReference>
<keyword evidence="3 5" id="KW-0597">Phosphoprotein</keyword>
<dbReference type="SUPFAM" id="SSF52172">
    <property type="entry name" value="CheY-like"/>
    <property type="match status" value="1"/>
</dbReference>
<dbReference type="InterPro" id="IPR036890">
    <property type="entry name" value="HATPase_C_sf"/>
</dbReference>
<name>A0A512ALY5_9SPHN</name>
<keyword evidence="10" id="KW-1185">Reference proteome</keyword>
<feature type="domain" description="Histidine kinase" evidence="7">
    <location>
        <begin position="273"/>
        <end position="488"/>
    </location>
</feature>
<dbReference type="InterPro" id="IPR036097">
    <property type="entry name" value="HisK_dim/P_sf"/>
</dbReference>
<evidence type="ECO:0000256" key="2">
    <source>
        <dbReference type="ARBA" id="ARBA00012438"/>
    </source>
</evidence>
<dbReference type="RefSeq" id="WP_170233832.1">
    <property type="nucleotide sequence ID" value="NZ_BJYR01000016.1"/>
</dbReference>
<dbReference type="Pfam" id="PF00512">
    <property type="entry name" value="HisKA"/>
    <property type="match status" value="1"/>
</dbReference>
<dbReference type="EMBL" id="BJYR01000016">
    <property type="protein sequence ID" value="GEO00684.1"/>
    <property type="molecule type" value="Genomic_DNA"/>
</dbReference>
<dbReference type="InterPro" id="IPR005467">
    <property type="entry name" value="His_kinase_dom"/>
</dbReference>
<dbReference type="SUPFAM" id="SSF47384">
    <property type="entry name" value="Homodimeric domain of signal transducing histidine kinase"/>
    <property type="match status" value="1"/>
</dbReference>
<dbReference type="AlphaFoldDB" id="A0A512ALY5"/>
<dbReference type="PANTHER" id="PTHR45339">
    <property type="entry name" value="HYBRID SIGNAL TRANSDUCTION HISTIDINE KINASE J"/>
    <property type="match status" value="1"/>
</dbReference>
<evidence type="ECO:0000256" key="6">
    <source>
        <dbReference type="SAM" id="Coils"/>
    </source>
</evidence>
<evidence type="ECO:0000313" key="9">
    <source>
        <dbReference type="EMBL" id="GEO00684.1"/>
    </source>
</evidence>
<evidence type="ECO:0000256" key="3">
    <source>
        <dbReference type="ARBA" id="ARBA00022553"/>
    </source>
</evidence>
<organism evidence="9 10">
    <name type="scientific">Novosphingobium sediminis</name>
    <dbReference type="NCBI Taxonomy" id="707214"/>
    <lineage>
        <taxon>Bacteria</taxon>
        <taxon>Pseudomonadati</taxon>
        <taxon>Pseudomonadota</taxon>
        <taxon>Alphaproteobacteria</taxon>
        <taxon>Sphingomonadales</taxon>
        <taxon>Sphingomonadaceae</taxon>
        <taxon>Novosphingobium</taxon>
    </lineage>
</organism>
<keyword evidence="4" id="KW-0902">Two-component regulatory system</keyword>
<keyword evidence="6" id="KW-0175">Coiled coil</keyword>
<sequence length="640" mass="70162">MPGSPLSRFAVPQDIAAAIEPVSPEAQIALLERRLARAEAARAAAEHLLEQKSRVLAAANNELTARQDSLSTSLERRTRQLLDAQRVAGFGTMLWDIKRQQLELSPQVQVMIGLEPGSSVKTYRTLVRRLLHEDRRRMLDWMHGELLARLDREHCTRYDGQPCQGSPGPCEEAMREYRIEVRCPGGDGINEGEGVRSLCVMAQFQVDSQCKPAMIFVTVQDITRQVRADNEAAALRTRELQRLEDLERLNEALLVAREQADLANDAKSRFLAMMSHDIRTPLNGVIGMLDLFDESTLTAEQRRTLALVRSSGDQLRVLLNDIIDLARAEAGKLALNPGPTNLVEVLTDGTDFWRHLAHEKSLSLDIVLAADTPTWVEADSVRLRQLIDNMLSNAIKYTSEGGVMVKTRVLPNGWLRTEVIDTGIGIPAHRRAELFIEFNQLNLLGSEPGGAGLGLAICQRIIEVMGGRIGVDDAAHGSCFWFEIPVTRIPVPKRVANPAVRSFAGSGGRAPRVLVAEDLATNRIVVEGCLRKLGCEVRVVADGQQALDAVVSGEPFDLVLMDMAMPVMDGPEATRRIRALPGAMADLPIVALTAFTRPEELEPMMAAGANDSVAKPIVIDDLYRAMSRALAIPAANGIAH</sequence>
<reference evidence="9 10" key="1">
    <citation type="submission" date="2019-07" db="EMBL/GenBank/DDBJ databases">
        <title>Whole genome shotgun sequence of Novosphingobium sediminis NBRC 106119.</title>
        <authorList>
            <person name="Hosoyama A."/>
            <person name="Uohara A."/>
            <person name="Ohji S."/>
            <person name="Ichikawa N."/>
        </authorList>
    </citation>
    <scope>NUCLEOTIDE SEQUENCE [LARGE SCALE GENOMIC DNA]</scope>
    <source>
        <strain evidence="9 10">NBRC 106119</strain>
    </source>
</reference>
<dbReference type="InterPro" id="IPR003594">
    <property type="entry name" value="HATPase_dom"/>
</dbReference>
<dbReference type="PROSITE" id="PS50110">
    <property type="entry name" value="RESPONSE_REGULATORY"/>
    <property type="match status" value="1"/>
</dbReference>
<dbReference type="SMART" id="SM00387">
    <property type="entry name" value="HATPase_c"/>
    <property type="match status" value="1"/>
</dbReference>
<dbReference type="PRINTS" id="PR00344">
    <property type="entry name" value="BCTRLSENSOR"/>
</dbReference>
<dbReference type="EC" id="2.7.13.3" evidence="2"/>
<dbReference type="Gene3D" id="3.30.450.20">
    <property type="entry name" value="PAS domain"/>
    <property type="match status" value="1"/>
</dbReference>
<dbReference type="SMART" id="SM00388">
    <property type="entry name" value="HisKA"/>
    <property type="match status" value="1"/>
</dbReference>
<dbReference type="GO" id="GO:0000155">
    <property type="term" value="F:phosphorelay sensor kinase activity"/>
    <property type="evidence" value="ECO:0007669"/>
    <property type="project" value="InterPro"/>
</dbReference>
<comment type="caution">
    <text evidence="9">The sequence shown here is derived from an EMBL/GenBank/DDBJ whole genome shotgun (WGS) entry which is preliminary data.</text>
</comment>
<feature type="domain" description="Response regulatory" evidence="8">
    <location>
        <begin position="512"/>
        <end position="630"/>
    </location>
</feature>
<dbReference type="InterPro" id="IPR004358">
    <property type="entry name" value="Sig_transdc_His_kin-like_C"/>
</dbReference>
<dbReference type="SMART" id="SM00448">
    <property type="entry name" value="REC"/>
    <property type="match status" value="1"/>
</dbReference>
<dbReference type="Proteomes" id="UP000321464">
    <property type="component" value="Unassembled WGS sequence"/>
</dbReference>
<dbReference type="PROSITE" id="PS50109">
    <property type="entry name" value="HIS_KIN"/>
    <property type="match status" value="1"/>
</dbReference>
<evidence type="ECO:0000259" key="8">
    <source>
        <dbReference type="PROSITE" id="PS50110"/>
    </source>
</evidence>
<dbReference type="Gene3D" id="3.40.50.2300">
    <property type="match status" value="1"/>
</dbReference>
<evidence type="ECO:0000313" key="10">
    <source>
        <dbReference type="Proteomes" id="UP000321464"/>
    </source>
</evidence>
<dbReference type="PANTHER" id="PTHR45339:SF1">
    <property type="entry name" value="HYBRID SIGNAL TRANSDUCTION HISTIDINE KINASE J"/>
    <property type="match status" value="1"/>
</dbReference>
<dbReference type="InterPro" id="IPR011006">
    <property type="entry name" value="CheY-like_superfamily"/>
</dbReference>
<evidence type="ECO:0000256" key="1">
    <source>
        <dbReference type="ARBA" id="ARBA00000085"/>
    </source>
</evidence>
<dbReference type="Gene3D" id="3.30.565.10">
    <property type="entry name" value="Histidine kinase-like ATPase, C-terminal domain"/>
    <property type="match status" value="1"/>
</dbReference>
<feature type="modified residue" description="4-aspartylphosphate" evidence="5">
    <location>
        <position position="562"/>
    </location>
</feature>
<dbReference type="Pfam" id="PF02518">
    <property type="entry name" value="HATPase_c"/>
    <property type="match status" value="1"/>
</dbReference>
<evidence type="ECO:0000256" key="4">
    <source>
        <dbReference type="ARBA" id="ARBA00023012"/>
    </source>
</evidence>
<dbReference type="CDD" id="cd17546">
    <property type="entry name" value="REC_hyHK_CKI1_RcsC-like"/>
    <property type="match status" value="1"/>
</dbReference>
<proteinExistence type="predicted"/>
<accession>A0A512ALY5</accession>
<dbReference type="CDD" id="cd00082">
    <property type="entry name" value="HisKA"/>
    <property type="match status" value="1"/>
</dbReference>
<dbReference type="InterPro" id="IPR001789">
    <property type="entry name" value="Sig_transdc_resp-reg_receiver"/>
</dbReference>
<evidence type="ECO:0000259" key="7">
    <source>
        <dbReference type="PROSITE" id="PS50109"/>
    </source>
</evidence>
<feature type="coiled-coil region" evidence="6">
    <location>
        <begin position="28"/>
        <end position="62"/>
    </location>
</feature>
<dbReference type="InterPro" id="IPR003661">
    <property type="entry name" value="HisK_dim/P_dom"/>
</dbReference>
<gene>
    <name evidence="9" type="ORF">NSE01_25160</name>
</gene>
<dbReference type="Pfam" id="PF00072">
    <property type="entry name" value="Response_reg"/>
    <property type="match status" value="1"/>
</dbReference>
<protein>
    <recommendedName>
        <fullName evidence="2">histidine kinase</fullName>
        <ecNumber evidence="2">2.7.13.3</ecNumber>
    </recommendedName>
</protein>
<evidence type="ECO:0000256" key="5">
    <source>
        <dbReference type="PROSITE-ProRule" id="PRU00169"/>
    </source>
</evidence>
<dbReference type="Gene3D" id="1.10.287.130">
    <property type="match status" value="1"/>
</dbReference>
<comment type="catalytic activity">
    <reaction evidence="1">
        <text>ATP + protein L-histidine = ADP + protein N-phospho-L-histidine.</text>
        <dbReference type="EC" id="2.7.13.3"/>
    </reaction>
</comment>